<reference evidence="1 2" key="1">
    <citation type="submission" date="2016-11" db="EMBL/GenBank/DDBJ databases">
        <authorList>
            <person name="Jaros S."/>
            <person name="Januszkiewicz K."/>
            <person name="Wedrychowicz H."/>
        </authorList>
    </citation>
    <scope>NUCLEOTIDE SEQUENCE [LARGE SCALE GENOMIC DNA]</scope>
    <source>
        <strain evidence="1 2">DSM 26897</strain>
    </source>
</reference>
<proteinExistence type="predicted"/>
<dbReference type="AlphaFoldDB" id="A0A1M5HUH5"/>
<dbReference type="EMBL" id="FQUO01000020">
    <property type="protein sequence ID" value="SHG19609.1"/>
    <property type="molecule type" value="Genomic_DNA"/>
</dbReference>
<dbReference type="Proteomes" id="UP000184368">
    <property type="component" value="Unassembled WGS sequence"/>
</dbReference>
<sequence length="62" mass="6991">MEQTKWNPGDRVQVVLETQVICQLPNGLILVRMVGMPLPYSALKPLADLETTDFHSPNKDEL</sequence>
<evidence type="ECO:0000313" key="1">
    <source>
        <dbReference type="EMBL" id="SHG19609.1"/>
    </source>
</evidence>
<keyword evidence="2" id="KW-1185">Reference proteome</keyword>
<accession>A0A1M5HUH5</accession>
<name>A0A1M5HUH5_9BACT</name>
<gene>
    <name evidence="1" type="ORF">SAMN05444008_12066</name>
</gene>
<organism evidence="1 2">
    <name type="scientific">Cnuella takakiae</name>
    <dbReference type="NCBI Taxonomy" id="1302690"/>
    <lineage>
        <taxon>Bacteria</taxon>
        <taxon>Pseudomonadati</taxon>
        <taxon>Bacteroidota</taxon>
        <taxon>Chitinophagia</taxon>
        <taxon>Chitinophagales</taxon>
        <taxon>Chitinophagaceae</taxon>
        <taxon>Cnuella</taxon>
    </lineage>
</organism>
<evidence type="ECO:0000313" key="2">
    <source>
        <dbReference type="Proteomes" id="UP000184368"/>
    </source>
</evidence>
<protein>
    <submittedName>
        <fullName evidence="1">Uncharacterized protein</fullName>
    </submittedName>
</protein>